<dbReference type="VEuPathDB" id="MicrosporidiaDB:VCUG_02088"/>
<dbReference type="Pfam" id="PF17032">
    <property type="entry name" value="Zn_ribbon_15"/>
    <property type="match status" value="1"/>
</dbReference>
<reference evidence="3" key="1">
    <citation type="submission" date="2011-03" db="EMBL/GenBank/DDBJ databases">
        <title>The genome sequence of Vavraia culicis strain floridensis.</title>
        <authorList>
            <consortium name="The Broad Institute Genome Sequencing Platform"/>
            <person name="Cuomo C."/>
            <person name="Becnel J."/>
            <person name="Sanscrainte N."/>
            <person name="Young S.K."/>
            <person name="Zeng Q."/>
            <person name="Gargeya S."/>
            <person name="Fitzgerald M."/>
            <person name="Haas B."/>
            <person name="Abouelleil A."/>
            <person name="Alvarado L."/>
            <person name="Arachchi H.M."/>
            <person name="Berlin A."/>
            <person name="Chapman S.B."/>
            <person name="Gearin G."/>
            <person name="Goldberg J."/>
            <person name="Griggs A."/>
            <person name="Gujja S."/>
            <person name="Hansen M."/>
            <person name="Heiman D."/>
            <person name="Howarth C."/>
            <person name="Larimer J."/>
            <person name="Lui A."/>
            <person name="MacDonald P.J.P."/>
            <person name="McCowen C."/>
            <person name="Montmayeur A."/>
            <person name="Murphy C."/>
            <person name="Neiman D."/>
            <person name="Pearson M."/>
            <person name="Priest M."/>
            <person name="Roberts A."/>
            <person name="Saif S."/>
            <person name="Shea T."/>
            <person name="Sisk P."/>
            <person name="Stolte C."/>
            <person name="Sykes S."/>
            <person name="Wortman J."/>
            <person name="Nusbaum C."/>
            <person name="Birren B."/>
        </authorList>
    </citation>
    <scope>NUCLEOTIDE SEQUENCE [LARGE SCALE GENOMIC DNA]</scope>
    <source>
        <strain evidence="3">floridensis</strain>
    </source>
</reference>
<dbReference type="AlphaFoldDB" id="L2GTK0"/>
<evidence type="ECO:0000313" key="2">
    <source>
        <dbReference type="EMBL" id="ELA46410.1"/>
    </source>
</evidence>
<dbReference type="InterPro" id="IPR031493">
    <property type="entry name" value="Zinc_ribbon_15"/>
</dbReference>
<dbReference type="OMA" id="LNDYRYC"/>
<name>L2GTK0_VAVCU</name>
<evidence type="ECO:0000313" key="3">
    <source>
        <dbReference type="Proteomes" id="UP000011081"/>
    </source>
</evidence>
<gene>
    <name evidence="2" type="ORF">VCUG_02088</name>
</gene>
<dbReference type="RefSeq" id="XP_008075102.1">
    <property type="nucleotide sequence ID" value="XM_008076911.1"/>
</dbReference>
<accession>L2GTK0</accession>
<evidence type="ECO:0000259" key="1">
    <source>
        <dbReference type="Pfam" id="PF17032"/>
    </source>
</evidence>
<feature type="domain" description="Zinc-ribbon 15" evidence="1">
    <location>
        <begin position="25"/>
        <end position="97"/>
    </location>
</feature>
<dbReference type="GeneID" id="19879956"/>
<dbReference type="Proteomes" id="UP000011081">
    <property type="component" value="Unassembled WGS sequence"/>
</dbReference>
<dbReference type="EMBL" id="GL877446">
    <property type="protein sequence ID" value="ELA46410.1"/>
    <property type="molecule type" value="Genomic_DNA"/>
</dbReference>
<sequence>MCNCLICGLSTKVKSRKNENAVKDVYCPYCCNTVNSADIVHKYYFTFFFIPLCPVKTAMTYTGCEVCKGKFSDGRVRICQNCRNVILNDYRYCGRCGDAVGYL</sequence>
<protein>
    <recommendedName>
        <fullName evidence="1">Zinc-ribbon 15 domain-containing protein</fullName>
    </recommendedName>
</protein>
<dbReference type="HOGENOM" id="CLU_164198_0_0_1"/>
<organism evidence="2 3">
    <name type="scientific">Vavraia culicis (isolate floridensis)</name>
    <name type="common">Microsporidian parasite</name>
    <dbReference type="NCBI Taxonomy" id="948595"/>
    <lineage>
        <taxon>Eukaryota</taxon>
        <taxon>Fungi</taxon>
        <taxon>Fungi incertae sedis</taxon>
        <taxon>Microsporidia</taxon>
        <taxon>Pleistophoridae</taxon>
        <taxon>Vavraia</taxon>
    </lineage>
</organism>
<dbReference type="InParanoid" id="L2GTK0"/>
<proteinExistence type="predicted"/>
<dbReference type="OrthoDB" id="2188272at2759"/>
<keyword evidence="3" id="KW-1185">Reference proteome</keyword>